<reference evidence="2 3" key="1">
    <citation type="submission" date="2018-12" db="EMBL/GenBank/DDBJ databases">
        <title>Rubrispira sanarue gen. nov., sp., nov., a member of the order Silvanigrellales, isolated from a brackish lake in Hamamatsu Japan.</title>
        <authorList>
            <person name="Maejima Y."/>
            <person name="Iino T."/>
            <person name="Muraguchi Y."/>
            <person name="Fukuda K."/>
            <person name="Nojiri H."/>
            <person name="Ohkuma M."/>
            <person name="Moriuchi R."/>
            <person name="Dohra H."/>
            <person name="Kimbara K."/>
            <person name="Shintani M."/>
        </authorList>
    </citation>
    <scope>NUCLEOTIDE SEQUENCE [LARGE SCALE GENOMIC DNA]</scope>
    <source>
        <strain evidence="2 3">RF1110005</strain>
    </source>
</reference>
<feature type="transmembrane region" description="Helical" evidence="1">
    <location>
        <begin position="12"/>
        <end position="33"/>
    </location>
</feature>
<dbReference type="AlphaFoldDB" id="A0A4P2VLT3"/>
<organism evidence="2 3">
    <name type="scientific">Fluviispira sanaruensis</name>
    <dbReference type="NCBI Taxonomy" id="2493639"/>
    <lineage>
        <taxon>Bacteria</taxon>
        <taxon>Pseudomonadati</taxon>
        <taxon>Bdellovibrionota</taxon>
        <taxon>Oligoflexia</taxon>
        <taxon>Silvanigrellales</taxon>
        <taxon>Silvanigrellaceae</taxon>
        <taxon>Fluviispira</taxon>
    </lineage>
</organism>
<evidence type="ECO:0000256" key="1">
    <source>
        <dbReference type="SAM" id="Phobius"/>
    </source>
</evidence>
<dbReference type="EMBL" id="AP019368">
    <property type="protein sequence ID" value="BBH53648.1"/>
    <property type="molecule type" value="Genomic_DNA"/>
</dbReference>
<protein>
    <submittedName>
        <fullName evidence="2">Uncharacterized protein</fullName>
    </submittedName>
</protein>
<accession>A0A4P2VLT3</accession>
<gene>
    <name evidence="2" type="ORF">JCM31447_20950</name>
</gene>
<sequence>MIRELASDHSDVFLTAIVFGGTFLLYIIWMIWISILSKKYIKHCGDLPKNDD</sequence>
<dbReference type="RefSeq" id="WP_172603889.1">
    <property type="nucleotide sequence ID" value="NZ_AP019368.1"/>
</dbReference>
<dbReference type="Proteomes" id="UP000291236">
    <property type="component" value="Chromosome"/>
</dbReference>
<keyword evidence="1" id="KW-1133">Transmembrane helix</keyword>
<keyword evidence="1" id="KW-0812">Transmembrane</keyword>
<proteinExistence type="predicted"/>
<keyword evidence="3" id="KW-1185">Reference proteome</keyword>
<keyword evidence="1" id="KW-0472">Membrane</keyword>
<name>A0A4P2VLT3_FLUSA</name>
<dbReference type="KEGG" id="sbf:JCM31447_20950"/>
<evidence type="ECO:0000313" key="3">
    <source>
        <dbReference type="Proteomes" id="UP000291236"/>
    </source>
</evidence>
<evidence type="ECO:0000313" key="2">
    <source>
        <dbReference type="EMBL" id="BBH53648.1"/>
    </source>
</evidence>